<feature type="transmembrane region" description="Helical" evidence="5">
    <location>
        <begin position="217"/>
        <end position="245"/>
    </location>
</feature>
<keyword evidence="8" id="KW-1185">Reference proteome</keyword>
<comment type="subcellular location">
    <subcellularLocation>
        <location evidence="1">Membrane</location>
        <topology evidence="1">Multi-pass membrane protein</topology>
    </subcellularLocation>
</comment>
<dbReference type="InterPro" id="IPR051533">
    <property type="entry name" value="WaaL-like"/>
</dbReference>
<feature type="transmembrane region" description="Helical" evidence="5">
    <location>
        <begin position="92"/>
        <end position="109"/>
    </location>
</feature>
<dbReference type="PANTHER" id="PTHR37422:SF17">
    <property type="entry name" value="O-ANTIGEN LIGASE"/>
    <property type="match status" value="1"/>
</dbReference>
<dbReference type="RefSeq" id="WP_128215354.1">
    <property type="nucleotide sequence ID" value="NZ_CP025746.1"/>
</dbReference>
<evidence type="ECO:0000256" key="2">
    <source>
        <dbReference type="ARBA" id="ARBA00022692"/>
    </source>
</evidence>
<proteinExistence type="predicted"/>
<feature type="transmembrane region" description="Helical" evidence="5">
    <location>
        <begin position="7"/>
        <end position="23"/>
    </location>
</feature>
<feature type="transmembrane region" description="Helical" evidence="5">
    <location>
        <begin position="170"/>
        <end position="187"/>
    </location>
</feature>
<evidence type="ECO:0000259" key="6">
    <source>
        <dbReference type="Pfam" id="PF04932"/>
    </source>
</evidence>
<evidence type="ECO:0000256" key="4">
    <source>
        <dbReference type="ARBA" id="ARBA00023136"/>
    </source>
</evidence>
<dbReference type="InterPro" id="IPR007016">
    <property type="entry name" value="O-antigen_ligase-rel_domated"/>
</dbReference>
<dbReference type="Proteomes" id="UP000286268">
    <property type="component" value="Chromosome"/>
</dbReference>
<organism evidence="7 8">
    <name type="scientific">Clostridium manihotivorum</name>
    <dbReference type="NCBI Taxonomy" id="2320868"/>
    <lineage>
        <taxon>Bacteria</taxon>
        <taxon>Bacillati</taxon>
        <taxon>Bacillota</taxon>
        <taxon>Clostridia</taxon>
        <taxon>Eubacteriales</taxon>
        <taxon>Clostridiaceae</taxon>
        <taxon>Clostridium</taxon>
    </lineage>
</organism>
<feature type="transmembrane region" description="Helical" evidence="5">
    <location>
        <begin position="319"/>
        <end position="342"/>
    </location>
</feature>
<keyword evidence="2 5" id="KW-0812">Transmembrane</keyword>
<accession>A0A410DZZ0</accession>
<feature type="transmembrane region" description="Helical" evidence="5">
    <location>
        <begin position="354"/>
        <end position="373"/>
    </location>
</feature>
<sequence length="404" mass="46076">MKRNDFLILVLVLIYIIFLPLAPNSKIEWMLILLILLAGLIYLIELLFLKAERKKFKEKFKSVLLDRFTLLFLALILLMTLSSLYAKSSVSALKEAVRFVYYFGVYLLIRFRIDKKKLFEGVINGYMISAFVVSLMGIADFIKHYKPNESIQYILTTARVKATLGHPNTLGAYLVLAVFPAIMIAMRSKGITRIIYSGLSILIVLNIGMTFSRGAWIALALGALLIAILYNWKFIFVYIIPIAYLPFNPNIMARINQFGNAEMNLGRQRLWMAAGKMLKEHPIFGVGSGNFIVNFEDYVKRFPELQIVEPEPIPPHNSYIKMFAELGVVGGVLFILLCLEILRKLYSVRNKCTGLVNKFYAGFFVSVVSFFVMNFVDDLFFSPKVVFNFILFVSLAYNIDSIEA</sequence>
<feature type="transmembrane region" description="Helical" evidence="5">
    <location>
        <begin position="194"/>
        <end position="211"/>
    </location>
</feature>
<evidence type="ECO:0000256" key="5">
    <source>
        <dbReference type="SAM" id="Phobius"/>
    </source>
</evidence>
<dbReference type="AlphaFoldDB" id="A0A410DZZ0"/>
<evidence type="ECO:0000256" key="3">
    <source>
        <dbReference type="ARBA" id="ARBA00022989"/>
    </source>
</evidence>
<feature type="transmembrane region" description="Helical" evidence="5">
    <location>
        <begin position="29"/>
        <end position="48"/>
    </location>
</feature>
<protein>
    <recommendedName>
        <fullName evidence="6">O-antigen ligase-related domain-containing protein</fullName>
    </recommendedName>
</protein>
<gene>
    <name evidence="7" type="ORF">C1I91_25075</name>
</gene>
<name>A0A410DZZ0_9CLOT</name>
<evidence type="ECO:0000313" key="7">
    <source>
        <dbReference type="EMBL" id="QAA34641.1"/>
    </source>
</evidence>
<dbReference type="PANTHER" id="PTHR37422">
    <property type="entry name" value="TEICHURONIC ACID BIOSYNTHESIS PROTEIN TUAE"/>
    <property type="match status" value="1"/>
</dbReference>
<feature type="domain" description="O-antigen ligase-related" evidence="6">
    <location>
        <begin position="200"/>
        <end position="335"/>
    </location>
</feature>
<dbReference type="EMBL" id="CP025746">
    <property type="protein sequence ID" value="QAA34641.1"/>
    <property type="molecule type" value="Genomic_DNA"/>
</dbReference>
<dbReference type="Pfam" id="PF04932">
    <property type="entry name" value="Wzy_C"/>
    <property type="match status" value="1"/>
</dbReference>
<feature type="transmembrane region" description="Helical" evidence="5">
    <location>
        <begin position="68"/>
        <end position="86"/>
    </location>
</feature>
<dbReference type="GO" id="GO:0016020">
    <property type="term" value="C:membrane"/>
    <property type="evidence" value="ECO:0007669"/>
    <property type="project" value="UniProtKB-SubCell"/>
</dbReference>
<feature type="transmembrane region" description="Helical" evidence="5">
    <location>
        <begin position="121"/>
        <end position="142"/>
    </location>
</feature>
<evidence type="ECO:0000313" key="8">
    <source>
        <dbReference type="Proteomes" id="UP000286268"/>
    </source>
</evidence>
<keyword evidence="3 5" id="KW-1133">Transmembrane helix</keyword>
<evidence type="ECO:0000256" key="1">
    <source>
        <dbReference type="ARBA" id="ARBA00004141"/>
    </source>
</evidence>
<feature type="transmembrane region" description="Helical" evidence="5">
    <location>
        <begin position="379"/>
        <end position="399"/>
    </location>
</feature>
<keyword evidence="4 5" id="KW-0472">Membrane</keyword>
<dbReference type="KEGG" id="cmah:C1I91_25075"/>
<reference evidence="7 8" key="1">
    <citation type="submission" date="2018-01" db="EMBL/GenBank/DDBJ databases">
        <title>Genome Sequencing and Assembly of Anaerobacter polyendosporus strain CT4.</title>
        <authorList>
            <person name="Tachaapaikoon C."/>
            <person name="Sutheeworapong S."/>
            <person name="Jenjaroenpun P."/>
            <person name="Wongsurawat T."/>
            <person name="Nookeaw I."/>
            <person name="Cheawchanlertfa P."/>
            <person name="Kosugi A."/>
            <person name="Cheevadhanarak S."/>
            <person name="Ratanakhanokchai K."/>
        </authorList>
    </citation>
    <scope>NUCLEOTIDE SEQUENCE [LARGE SCALE GENOMIC DNA]</scope>
    <source>
        <strain evidence="7 8">CT4</strain>
    </source>
</reference>
<dbReference type="OrthoDB" id="9806320at2"/>